<name>A0ABD1SXN4_9LAMI</name>
<protein>
    <submittedName>
        <fullName evidence="3">C2H2 and C2HC zinc fingers superfamily protein</fullName>
    </submittedName>
</protein>
<organism evidence="3 4">
    <name type="scientific">Abeliophyllum distichum</name>
    <dbReference type="NCBI Taxonomy" id="126358"/>
    <lineage>
        <taxon>Eukaryota</taxon>
        <taxon>Viridiplantae</taxon>
        <taxon>Streptophyta</taxon>
        <taxon>Embryophyta</taxon>
        <taxon>Tracheophyta</taxon>
        <taxon>Spermatophyta</taxon>
        <taxon>Magnoliopsida</taxon>
        <taxon>eudicotyledons</taxon>
        <taxon>Gunneridae</taxon>
        <taxon>Pentapetalae</taxon>
        <taxon>asterids</taxon>
        <taxon>lamiids</taxon>
        <taxon>Lamiales</taxon>
        <taxon>Oleaceae</taxon>
        <taxon>Forsythieae</taxon>
        <taxon>Abeliophyllum</taxon>
    </lineage>
</organism>
<evidence type="ECO:0000256" key="1">
    <source>
        <dbReference type="SAM" id="MobiDB-lite"/>
    </source>
</evidence>
<proteinExistence type="predicted"/>
<dbReference type="PANTHER" id="PTHR46148:SF54">
    <property type="entry name" value="RETROTRANSPOSON-LIKE PROTEIN"/>
    <property type="match status" value="1"/>
</dbReference>
<comment type="caution">
    <text evidence="3">The sequence shown here is derived from an EMBL/GenBank/DDBJ whole genome shotgun (WGS) entry which is preliminary data.</text>
</comment>
<feature type="region of interest" description="Disordered" evidence="1">
    <location>
        <begin position="124"/>
        <end position="150"/>
    </location>
</feature>
<dbReference type="AlphaFoldDB" id="A0ABD1SXN4"/>
<dbReference type="InterPro" id="IPR056924">
    <property type="entry name" value="SH3_Tf2-1"/>
</dbReference>
<dbReference type="Proteomes" id="UP001604336">
    <property type="component" value="Unassembled WGS sequence"/>
</dbReference>
<dbReference type="Pfam" id="PF24626">
    <property type="entry name" value="SH3_Tf2-1"/>
    <property type="match status" value="1"/>
</dbReference>
<evidence type="ECO:0000313" key="3">
    <source>
        <dbReference type="EMBL" id="KAL2505184.1"/>
    </source>
</evidence>
<evidence type="ECO:0000259" key="2">
    <source>
        <dbReference type="Pfam" id="PF24626"/>
    </source>
</evidence>
<gene>
    <name evidence="3" type="ORF">Adt_20805</name>
</gene>
<reference evidence="4" key="1">
    <citation type="submission" date="2024-07" db="EMBL/GenBank/DDBJ databases">
        <title>Two chromosome-level genome assemblies of Korean endemic species Abeliophyllum distichum and Forsythia ovata (Oleaceae).</title>
        <authorList>
            <person name="Jang H."/>
        </authorList>
    </citation>
    <scope>NUCLEOTIDE SEQUENCE [LARGE SCALE GENOMIC DNA]</scope>
</reference>
<dbReference type="PANTHER" id="PTHR46148">
    <property type="entry name" value="CHROMO DOMAIN-CONTAINING PROTEIN"/>
    <property type="match status" value="1"/>
</dbReference>
<feature type="domain" description="Tf2-1-like SH3-like" evidence="2">
    <location>
        <begin position="13"/>
        <end position="77"/>
    </location>
</feature>
<feature type="compositionally biased region" description="Basic residues" evidence="1">
    <location>
        <begin position="130"/>
        <end position="141"/>
    </location>
</feature>
<keyword evidence="4" id="KW-1185">Reference proteome</keyword>
<evidence type="ECO:0000313" key="4">
    <source>
        <dbReference type="Proteomes" id="UP001604336"/>
    </source>
</evidence>
<dbReference type="EMBL" id="JBFOLK010000006">
    <property type="protein sequence ID" value="KAL2505184.1"/>
    <property type="molecule type" value="Genomic_DNA"/>
</dbReference>
<sequence length="150" mass="17750">MWTNRTERYFQIGDWIYLKLHPYQQQSVVKRTNQKLSPKYFGPYRVMEKIGEVAYKLNLPAGTRVHPTFHVSLLKKKIGDKAWVDQSEEEATWEDSSIIRQQYPTFQPWGQGLDKGESCYGGTKELQWQGRKKRTNWRRGNKPVARAEED</sequence>
<accession>A0ABD1SXN4</accession>